<dbReference type="AlphaFoldDB" id="A0A8D8YGP8"/>
<protein>
    <submittedName>
        <fullName evidence="1">Uncharacterized protein</fullName>
    </submittedName>
</protein>
<evidence type="ECO:0000313" key="1">
    <source>
        <dbReference type="EMBL" id="CAG6728331.1"/>
    </source>
</evidence>
<name>A0A8D8YGP8_9HEMI</name>
<dbReference type="EMBL" id="HBUF01376025">
    <property type="protein sequence ID" value="CAG6728329.1"/>
    <property type="molecule type" value="Transcribed_RNA"/>
</dbReference>
<reference evidence="1" key="1">
    <citation type="submission" date="2021-05" db="EMBL/GenBank/DDBJ databases">
        <authorList>
            <person name="Alioto T."/>
            <person name="Alioto T."/>
            <person name="Gomez Garrido J."/>
        </authorList>
    </citation>
    <scope>NUCLEOTIDE SEQUENCE</scope>
</reference>
<proteinExistence type="predicted"/>
<dbReference type="EMBL" id="HBUF01376026">
    <property type="protein sequence ID" value="CAG6728331.1"/>
    <property type="molecule type" value="Transcribed_RNA"/>
</dbReference>
<organism evidence="1">
    <name type="scientific">Cacopsylla melanoneura</name>
    <dbReference type="NCBI Taxonomy" id="428564"/>
    <lineage>
        <taxon>Eukaryota</taxon>
        <taxon>Metazoa</taxon>
        <taxon>Ecdysozoa</taxon>
        <taxon>Arthropoda</taxon>
        <taxon>Hexapoda</taxon>
        <taxon>Insecta</taxon>
        <taxon>Pterygota</taxon>
        <taxon>Neoptera</taxon>
        <taxon>Paraneoptera</taxon>
        <taxon>Hemiptera</taxon>
        <taxon>Sternorrhyncha</taxon>
        <taxon>Psylloidea</taxon>
        <taxon>Psyllidae</taxon>
        <taxon>Psyllinae</taxon>
        <taxon>Cacopsylla</taxon>
    </lineage>
</organism>
<sequence length="116" mass="13115">MVCLGKFRTIEFLEFSEFVFFHRFTTCQTKRNSLDPKRRKLREVVIQNLSGDKKPNLYTHSFCTFSLVSLILFSPSLASSVLFSLCNSGPFLSTCPIVHATVLVFSLESSSTLPLL</sequence>
<accession>A0A8D8YGP8</accession>